<sequence length="209" mass="24758">MKKTIYIIRHGETDLNKLGIVQGRGMDSELNEKGREQAEAFYRAYKHIPFDKVYTSTLRRTHQTVEKFIENNIPWTQYPGLDELGWGIHEGQESTEQIRSDFHKITQDWKSGELHHKFERGESPLDVKERQLIVLEKLIEENNDKNILICMHGRAMRLFLCLLTNQPLTEMDTFPHSNTTLYKVEYDGKEFHILDFNNTNHLDYPFDQF</sequence>
<dbReference type="GO" id="GO:0045820">
    <property type="term" value="P:negative regulation of glycolytic process"/>
    <property type="evidence" value="ECO:0007669"/>
    <property type="project" value="TreeGrafter"/>
</dbReference>
<dbReference type="Proteomes" id="UP000199226">
    <property type="component" value="Unassembled WGS sequence"/>
</dbReference>
<dbReference type="SMART" id="SM00855">
    <property type="entry name" value="PGAM"/>
    <property type="match status" value="1"/>
</dbReference>
<dbReference type="SUPFAM" id="SSF53254">
    <property type="entry name" value="Phosphoglycerate mutase-like"/>
    <property type="match status" value="1"/>
</dbReference>
<proteinExistence type="predicted"/>
<dbReference type="Gene3D" id="3.40.50.1240">
    <property type="entry name" value="Phosphoglycerate mutase-like"/>
    <property type="match status" value="1"/>
</dbReference>
<dbReference type="PROSITE" id="PS00175">
    <property type="entry name" value="PG_MUTASE"/>
    <property type="match status" value="1"/>
</dbReference>
<dbReference type="GO" id="GO:0005829">
    <property type="term" value="C:cytosol"/>
    <property type="evidence" value="ECO:0007669"/>
    <property type="project" value="TreeGrafter"/>
</dbReference>
<name>A0A1G9W1U0_9SPHI</name>
<evidence type="ECO:0000256" key="1">
    <source>
        <dbReference type="ARBA" id="ARBA00022801"/>
    </source>
</evidence>
<dbReference type="InterPro" id="IPR013078">
    <property type="entry name" value="His_Pase_superF_clade-1"/>
</dbReference>
<dbReference type="STRING" id="990371.SAMN05421813_12341"/>
<evidence type="ECO:0000313" key="3">
    <source>
        <dbReference type="EMBL" id="SDM78512.1"/>
    </source>
</evidence>
<feature type="binding site" evidence="2">
    <location>
        <begin position="9"/>
        <end position="16"/>
    </location>
    <ligand>
        <name>substrate</name>
    </ligand>
</feature>
<dbReference type="OrthoDB" id="9782128at2"/>
<organism evidence="3 4">
    <name type="scientific">Daejeonella rubra</name>
    <dbReference type="NCBI Taxonomy" id="990371"/>
    <lineage>
        <taxon>Bacteria</taxon>
        <taxon>Pseudomonadati</taxon>
        <taxon>Bacteroidota</taxon>
        <taxon>Sphingobacteriia</taxon>
        <taxon>Sphingobacteriales</taxon>
        <taxon>Sphingobacteriaceae</taxon>
        <taxon>Daejeonella</taxon>
    </lineage>
</organism>
<keyword evidence="1" id="KW-0378">Hydrolase</keyword>
<dbReference type="Pfam" id="PF00300">
    <property type="entry name" value="His_Phos_1"/>
    <property type="match status" value="1"/>
</dbReference>
<evidence type="ECO:0000256" key="2">
    <source>
        <dbReference type="PIRSR" id="PIRSR613078-2"/>
    </source>
</evidence>
<dbReference type="AlphaFoldDB" id="A0A1G9W1U0"/>
<keyword evidence="4" id="KW-1185">Reference proteome</keyword>
<reference evidence="4" key="1">
    <citation type="submission" date="2016-10" db="EMBL/GenBank/DDBJ databases">
        <authorList>
            <person name="Varghese N."/>
            <person name="Submissions S."/>
        </authorList>
    </citation>
    <scope>NUCLEOTIDE SEQUENCE [LARGE SCALE GENOMIC DNA]</scope>
    <source>
        <strain evidence="4">DSM 24536</strain>
    </source>
</reference>
<dbReference type="RefSeq" id="WP_090705904.1">
    <property type="nucleotide sequence ID" value="NZ_FNHH01000023.1"/>
</dbReference>
<accession>A0A1G9W1U0</accession>
<dbReference type="EMBL" id="FNHH01000023">
    <property type="protein sequence ID" value="SDM78512.1"/>
    <property type="molecule type" value="Genomic_DNA"/>
</dbReference>
<dbReference type="InterPro" id="IPR001345">
    <property type="entry name" value="PG/BPGM_mutase_AS"/>
</dbReference>
<dbReference type="InterPro" id="IPR051695">
    <property type="entry name" value="Phosphoglycerate_Mutase"/>
</dbReference>
<dbReference type="PANTHER" id="PTHR46517:SF1">
    <property type="entry name" value="FRUCTOSE-2,6-BISPHOSPHATASE TIGAR"/>
    <property type="match status" value="1"/>
</dbReference>
<dbReference type="InterPro" id="IPR029033">
    <property type="entry name" value="His_PPase_superfam"/>
</dbReference>
<feature type="binding site" evidence="2">
    <location>
        <position position="60"/>
    </location>
    <ligand>
        <name>substrate</name>
    </ligand>
</feature>
<gene>
    <name evidence="3" type="ORF">SAMN05421813_12341</name>
</gene>
<dbReference type="GO" id="GO:0004331">
    <property type="term" value="F:fructose-2,6-bisphosphate 2-phosphatase activity"/>
    <property type="evidence" value="ECO:0007669"/>
    <property type="project" value="TreeGrafter"/>
</dbReference>
<dbReference type="PANTHER" id="PTHR46517">
    <property type="entry name" value="FRUCTOSE-2,6-BISPHOSPHATASE TIGAR"/>
    <property type="match status" value="1"/>
</dbReference>
<dbReference type="GO" id="GO:0043456">
    <property type="term" value="P:regulation of pentose-phosphate shunt"/>
    <property type="evidence" value="ECO:0007669"/>
    <property type="project" value="TreeGrafter"/>
</dbReference>
<protein>
    <submittedName>
        <fullName evidence="3">Probable phosphoglycerate mutase</fullName>
    </submittedName>
</protein>
<evidence type="ECO:0000313" key="4">
    <source>
        <dbReference type="Proteomes" id="UP000199226"/>
    </source>
</evidence>
<dbReference type="CDD" id="cd07067">
    <property type="entry name" value="HP_PGM_like"/>
    <property type="match status" value="1"/>
</dbReference>
<dbReference type="PIRSF" id="PIRSF000709">
    <property type="entry name" value="6PFK_2-Ptase"/>
    <property type="match status" value="1"/>
</dbReference>